<feature type="chain" id="PRO_5032422126" evidence="2">
    <location>
        <begin position="32"/>
        <end position="193"/>
    </location>
</feature>
<dbReference type="RefSeq" id="WP_184288733.1">
    <property type="nucleotide sequence ID" value="NZ_JACHJO010000003.1"/>
</dbReference>
<feature type="signal peptide" evidence="2">
    <location>
        <begin position="1"/>
        <end position="31"/>
    </location>
</feature>
<dbReference type="EMBL" id="JACHJO010000003">
    <property type="protein sequence ID" value="MBB6119267.1"/>
    <property type="molecule type" value="Genomic_DNA"/>
</dbReference>
<gene>
    <name evidence="3" type="ORF">FHS13_001202</name>
</gene>
<keyword evidence="4" id="KW-1185">Reference proteome</keyword>
<proteinExistence type="predicted"/>
<keyword evidence="2" id="KW-0732">Signal</keyword>
<comment type="caution">
    <text evidence="3">The sequence shown here is derived from an EMBL/GenBank/DDBJ whole genome shotgun (WGS) entry which is preliminary data.</text>
</comment>
<protein>
    <submittedName>
        <fullName evidence="3">Putative iron-regulated membrane protein</fullName>
    </submittedName>
</protein>
<evidence type="ECO:0000256" key="2">
    <source>
        <dbReference type="SAM" id="SignalP"/>
    </source>
</evidence>
<keyword evidence="1" id="KW-1133">Transmembrane helix</keyword>
<keyword evidence="1" id="KW-0812">Transmembrane</keyword>
<name>A0A841IKL7_9ACTN</name>
<evidence type="ECO:0000313" key="3">
    <source>
        <dbReference type="EMBL" id="MBB6119267.1"/>
    </source>
</evidence>
<dbReference type="AlphaFoldDB" id="A0A841IKL7"/>
<keyword evidence="1" id="KW-0472">Membrane</keyword>
<feature type="transmembrane region" description="Helical" evidence="1">
    <location>
        <begin position="167"/>
        <end position="186"/>
    </location>
</feature>
<sequence length="193" mass="19138">MARSVRVGARLAAAGCAAALGAAVPGAPALADGAALPESPLGLVLEAEEVAPGGEAVLRTTVSNSGPEAVEDAHLAQHVAEGLEIVEADGDGLIADGIVNWRVGVPGGEEAVYTVRVRPAEHAGESTASTACLLLEGEDDPTVCASDAVAVTEPAVLSRASGKVDPAMVAGGAGVALAAGTGWLLWRRRVRPV</sequence>
<accession>A0A841IKL7</accession>
<evidence type="ECO:0000256" key="1">
    <source>
        <dbReference type="SAM" id="Phobius"/>
    </source>
</evidence>
<organism evidence="3 4">
    <name type="scientific">Nocardiopsis algeriensis</name>
    <dbReference type="NCBI Taxonomy" id="1478215"/>
    <lineage>
        <taxon>Bacteria</taxon>
        <taxon>Bacillati</taxon>
        <taxon>Actinomycetota</taxon>
        <taxon>Actinomycetes</taxon>
        <taxon>Streptosporangiales</taxon>
        <taxon>Nocardiopsidaceae</taxon>
        <taxon>Nocardiopsis</taxon>
    </lineage>
</organism>
<dbReference type="Proteomes" id="UP000536604">
    <property type="component" value="Unassembled WGS sequence"/>
</dbReference>
<reference evidence="3 4" key="1">
    <citation type="submission" date="2020-08" db="EMBL/GenBank/DDBJ databases">
        <title>Genomic Encyclopedia of Type Strains, Phase III (KMG-III): the genomes of soil and plant-associated and newly described type strains.</title>
        <authorList>
            <person name="Whitman W."/>
        </authorList>
    </citation>
    <scope>NUCLEOTIDE SEQUENCE [LARGE SCALE GENOMIC DNA]</scope>
    <source>
        <strain evidence="3 4">CECT 8712</strain>
    </source>
</reference>
<evidence type="ECO:0000313" key="4">
    <source>
        <dbReference type="Proteomes" id="UP000536604"/>
    </source>
</evidence>